<feature type="signal peptide" evidence="1">
    <location>
        <begin position="1"/>
        <end position="28"/>
    </location>
</feature>
<dbReference type="EMBL" id="CP011509">
    <property type="protein sequence ID" value="AKJ05423.1"/>
    <property type="molecule type" value="Genomic_DNA"/>
</dbReference>
<feature type="chain" id="PRO_5042030722" evidence="1">
    <location>
        <begin position="29"/>
        <end position="177"/>
    </location>
</feature>
<dbReference type="EMBL" id="QUMU01000002">
    <property type="protein sequence ID" value="REG36106.1"/>
    <property type="molecule type" value="Genomic_DNA"/>
</dbReference>
<reference evidence="3 5" key="2">
    <citation type="submission" date="2018-08" db="EMBL/GenBank/DDBJ databases">
        <title>Genomic Encyclopedia of Archaeal and Bacterial Type Strains, Phase II (KMG-II): from individual species to whole genera.</title>
        <authorList>
            <person name="Goeker M."/>
        </authorList>
    </citation>
    <scope>NUCLEOTIDE SEQUENCE [LARGE SCALE GENOMIC DNA]</scope>
    <source>
        <strain evidence="3 5">DSM 2261</strain>
    </source>
</reference>
<protein>
    <submittedName>
        <fullName evidence="2">Kazal-type serine protease inhibitor domain protein</fullName>
    </submittedName>
</protein>
<proteinExistence type="predicted"/>
<gene>
    <name evidence="2" type="ORF">AA314_07049</name>
    <name evidence="3" type="ORF">ATI61_102480</name>
</gene>
<sequence>MSIRLMWCSVLVIGAALCGTGCAPTAEAQQQEVGTRQQHAEGDFCGGFAGTPCSEGYACIDDPNDSCDPDQGGADCAGTCQRETPAACTGREPGLKYVSRDPAQCALIRYTCKEGYVPFSNECGCGCQRQPPACDYNDPNRTYVSRDPDACAAITFICEGNTQGFFDECGCGCEVIP</sequence>
<evidence type="ECO:0000313" key="5">
    <source>
        <dbReference type="Proteomes" id="UP000256345"/>
    </source>
</evidence>
<reference evidence="2 4" key="1">
    <citation type="submission" date="2015-05" db="EMBL/GenBank/DDBJ databases">
        <title>Genome assembly of Archangium gephyra DSM 2261.</title>
        <authorList>
            <person name="Sharma G."/>
            <person name="Subramanian S."/>
        </authorList>
    </citation>
    <scope>NUCLEOTIDE SEQUENCE [LARGE SCALE GENOMIC DNA]</scope>
    <source>
        <strain evidence="2 4">DSM 2261</strain>
    </source>
</reference>
<evidence type="ECO:0000256" key="1">
    <source>
        <dbReference type="SAM" id="SignalP"/>
    </source>
</evidence>
<keyword evidence="5" id="KW-1185">Reference proteome</keyword>
<dbReference type="Proteomes" id="UP000256345">
    <property type="component" value="Unassembled WGS sequence"/>
</dbReference>
<dbReference type="AlphaFoldDB" id="A0AAC8QDX0"/>
<keyword evidence="1" id="KW-0732">Signal</keyword>
<keyword evidence="2" id="KW-0646">Protease inhibitor</keyword>
<dbReference type="KEGG" id="age:AA314_07049"/>
<name>A0AAC8QDX0_9BACT</name>
<keyword evidence="2" id="KW-0722">Serine protease inhibitor</keyword>
<accession>A0AAC8QDX0</accession>
<dbReference type="GO" id="GO:0004867">
    <property type="term" value="F:serine-type endopeptidase inhibitor activity"/>
    <property type="evidence" value="ECO:0007669"/>
    <property type="project" value="UniProtKB-KW"/>
</dbReference>
<evidence type="ECO:0000313" key="3">
    <source>
        <dbReference type="EMBL" id="REG36106.1"/>
    </source>
</evidence>
<organism evidence="2 4">
    <name type="scientific">Archangium gephyra</name>
    <dbReference type="NCBI Taxonomy" id="48"/>
    <lineage>
        <taxon>Bacteria</taxon>
        <taxon>Pseudomonadati</taxon>
        <taxon>Myxococcota</taxon>
        <taxon>Myxococcia</taxon>
        <taxon>Myxococcales</taxon>
        <taxon>Cystobacterineae</taxon>
        <taxon>Archangiaceae</taxon>
        <taxon>Archangium</taxon>
    </lineage>
</organism>
<dbReference type="Proteomes" id="UP000035579">
    <property type="component" value="Chromosome"/>
</dbReference>
<evidence type="ECO:0000313" key="2">
    <source>
        <dbReference type="EMBL" id="AKJ05423.1"/>
    </source>
</evidence>
<evidence type="ECO:0000313" key="4">
    <source>
        <dbReference type="Proteomes" id="UP000035579"/>
    </source>
</evidence>
<dbReference type="RefSeq" id="WP_147332755.1">
    <property type="nucleotide sequence ID" value="NZ_CP011509.1"/>
</dbReference>